<dbReference type="Pfam" id="PF07969">
    <property type="entry name" value="Amidohydro_3"/>
    <property type="match status" value="1"/>
</dbReference>
<gene>
    <name evidence="2" type="ORF">HUT05_07025</name>
</gene>
<keyword evidence="3" id="KW-1185">Reference proteome</keyword>
<dbReference type="GO" id="GO:0016787">
    <property type="term" value="F:hydrolase activity"/>
    <property type="evidence" value="ECO:0007669"/>
    <property type="project" value="UniProtKB-KW"/>
</dbReference>
<keyword evidence="2" id="KW-0378">Hydrolase</keyword>
<name>A0A7H8T0V1_STRCX</name>
<accession>A0A7H8T0V1</accession>
<sequence>MANLPILDPAAVLPGTTQAMREYNALGVTTVYEGHSLDFPEIGAYQMLRNADALTLRVLCCPEAQSNGLPGSAPIDDKTLLDRLERAAAMVELTDDMLRVDGISFGRGGPISTGMILMRDPYPDADGNLTLGASFLTLDRAETIIRFAYEHGLRLNIVTAGTAEHDVNLAVLEKVANGGTLNTDGRAWILQHLYFFESEHARRSAALGIDLTTSMSFSWGKG</sequence>
<evidence type="ECO:0000313" key="3">
    <source>
        <dbReference type="Proteomes" id="UP000509418"/>
    </source>
</evidence>
<protein>
    <submittedName>
        <fullName evidence="2">Amidohydrolase family protein</fullName>
    </submittedName>
</protein>
<dbReference type="AlphaFoldDB" id="A0A7H8T0V1"/>
<dbReference type="Gene3D" id="3.20.20.140">
    <property type="entry name" value="Metal-dependent hydrolases"/>
    <property type="match status" value="1"/>
</dbReference>
<dbReference type="Proteomes" id="UP000509418">
    <property type="component" value="Chromosome"/>
</dbReference>
<evidence type="ECO:0000313" key="2">
    <source>
        <dbReference type="EMBL" id="QKZ17139.1"/>
    </source>
</evidence>
<dbReference type="InterPro" id="IPR032466">
    <property type="entry name" value="Metal_Hydrolase"/>
</dbReference>
<feature type="domain" description="Amidohydrolase 3" evidence="1">
    <location>
        <begin position="8"/>
        <end position="215"/>
    </location>
</feature>
<dbReference type="InterPro" id="IPR013108">
    <property type="entry name" value="Amidohydro_3"/>
</dbReference>
<evidence type="ECO:0000259" key="1">
    <source>
        <dbReference type="Pfam" id="PF07969"/>
    </source>
</evidence>
<proteinExistence type="predicted"/>
<reference evidence="2 3" key="1">
    <citation type="submission" date="2020-06" db="EMBL/GenBank/DDBJ databases">
        <title>Genome mining for natural products.</title>
        <authorList>
            <person name="Zhang B."/>
            <person name="Shi J."/>
            <person name="Ge H."/>
        </authorList>
    </citation>
    <scope>NUCLEOTIDE SEQUENCE [LARGE SCALE GENOMIC DNA]</scope>
    <source>
        <strain evidence="2 3">NA02069</strain>
    </source>
</reference>
<dbReference type="EMBL" id="CP056041">
    <property type="protein sequence ID" value="QKZ17139.1"/>
    <property type="molecule type" value="Genomic_DNA"/>
</dbReference>
<dbReference type="SUPFAM" id="SSF51556">
    <property type="entry name" value="Metallo-dependent hydrolases"/>
    <property type="match status" value="1"/>
</dbReference>
<organism evidence="2 3">
    <name type="scientific">Streptomyces chartreusis</name>
    <dbReference type="NCBI Taxonomy" id="1969"/>
    <lineage>
        <taxon>Bacteria</taxon>
        <taxon>Bacillati</taxon>
        <taxon>Actinomycetota</taxon>
        <taxon>Actinomycetes</taxon>
        <taxon>Kitasatosporales</taxon>
        <taxon>Streptomycetaceae</taxon>
        <taxon>Streptomyces</taxon>
    </lineage>
</organism>